<proteinExistence type="predicted"/>
<dbReference type="EMBL" id="MN739949">
    <property type="protein sequence ID" value="QHT79456.1"/>
    <property type="molecule type" value="Genomic_DNA"/>
</dbReference>
<name>A0A6C0HH73_9ZZZZ</name>
<organism evidence="1">
    <name type="scientific">viral metagenome</name>
    <dbReference type="NCBI Taxonomy" id="1070528"/>
    <lineage>
        <taxon>unclassified sequences</taxon>
        <taxon>metagenomes</taxon>
        <taxon>organismal metagenomes</taxon>
    </lineage>
</organism>
<sequence length="128" mass="14636">MSTEFKVAYLLDKIMLDDETSKCIKTSIDNIMRDGKIDQYDIPEILFLITDIMNNSSVVNTKLTAENLASLIKELYKFIEKQYNLVPDESQKAGFDRLIDSCIKLILFQPKVKTAIKNCLTTLNTCCK</sequence>
<accession>A0A6C0HH73</accession>
<evidence type="ECO:0000313" key="1">
    <source>
        <dbReference type="EMBL" id="QHT79456.1"/>
    </source>
</evidence>
<dbReference type="AlphaFoldDB" id="A0A6C0HH73"/>
<protein>
    <submittedName>
        <fullName evidence="1">Uncharacterized protein</fullName>
    </submittedName>
</protein>
<reference evidence="1" key="1">
    <citation type="journal article" date="2020" name="Nature">
        <title>Giant virus diversity and host interactions through global metagenomics.</title>
        <authorList>
            <person name="Schulz F."/>
            <person name="Roux S."/>
            <person name="Paez-Espino D."/>
            <person name="Jungbluth S."/>
            <person name="Walsh D.A."/>
            <person name="Denef V.J."/>
            <person name="McMahon K.D."/>
            <person name="Konstantinidis K.T."/>
            <person name="Eloe-Fadrosh E.A."/>
            <person name="Kyrpides N.C."/>
            <person name="Woyke T."/>
        </authorList>
    </citation>
    <scope>NUCLEOTIDE SEQUENCE</scope>
    <source>
        <strain evidence="1">GVMAG-M-3300023184-101</strain>
    </source>
</reference>